<gene>
    <name evidence="19" type="primary">pyk</name>
    <name evidence="19" type="ORF">HMPREF1162_0587</name>
</gene>
<evidence type="ECO:0000256" key="1">
    <source>
        <dbReference type="ARBA" id="ARBA00001958"/>
    </source>
</evidence>
<comment type="caution">
    <text evidence="19">The sequence shown here is derived from an EMBL/GenBank/DDBJ whole genome shotgun (WGS) entry which is preliminary data.</text>
</comment>
<dbReference type="InterPro" id="IPR011037">
    <property type="entry name" value="Pyrv_Knase-like_insert_dom_sf"/>
</dbReference>
<dbReference type="PRINTS" id="PR01050">
    <property type="entry name" value="PYRUVTKNASE"/>
</dbReference>
<dbReference type="InterPro" id="IPR015793">
    <property type="entry name" value="Pyrv_Knase_brl"/>
</dbReference>
<dbReference type="GO" id="GO:0000287">
    <property type="term" value="F:magnesium ion binding"/>
    <property type="evidence" value="ECO:0007669"/>
    <property type="project" value="UniProtKB-UniRule"/>
</dbReference>
<dbReference type="InterPro" id="IPR018209">
    <property type="entry name" value="Pyrv_Knase_AS"/>
</dbReference>
<proteinExistence type="inferred from homology"/>
<dbReference type="SUPFAM" id="SSF50800">
    <property type="entry name" value="PK beta-barrel domain-like"/>
    <property type="match status" value="1"/>
</dbReference>
<dbReference type="GO" id="GO:0030955">
    <property type="term" value="F:potassium ion binding"/>
    <property type="evidence" value="ECO:0007669"/>
    <property type="project" value="UniProtKB-UniRule"/>
</dbReference>
<dbReference type="PANTHER" id="PTHR11817">
    <property type="entry name" value="PYRUVATE KINASE"/>
    <property type="match status" value="1"/>
</dbReference>
<dbReference type="NCBIfam" id="TIGR01064">
    <property type="entry name" value="pyruv_kin"/>
    <property type="match status" value="1"/>
</dbReference>
<dbReference type="PROSITE" id="PS00110">
    <property type="entry name" value="PYRUVATE_KINASE"/>
    <property type="match status" value="1"/>
</dbReference>
<evidence type="ECO:0000256" key="7">
    <source>
        <dbReference type="ARBA" id="ARBA00022679"/>
    </source>
</evidence>
<evidence type="ECO:0000256" key="15">
    <source>
        <dbReference type="NCBIfam" id="TIGR01064"/>
    </source>
</evidence>
<dbReference type="Gene3D" id="3.20.20.60">
    <property type="entry name" value="Phosphoenolpyruvate-binding domains"/>
    <property type="match status" value="1"/>
</dbReference>
<dbReference type="SUPFAM" id="SSF52935">
    <property type="entry name" value="PK C-terminal domain-like"/>
    <property type="match status" value="1"/>
</dbReference>
<dbReference type="EC" id="2.7.1.40" evidence="5 15"/>
<evidence type="ECO:0000256" key="12">
    <source>
        <dbReference type="ARBA" id="ARBA00022842"/>
    </source>
</evidence>
<evidence type="ECO:0000313" key="20">
    <source>
        <dbReference type="Proteomes" id="UP000007832"/>
    </source>
</evidence>
<evidence type="ECO:0000256" key="9">
    <source>
        <dbReference type="ARBA" id="ARBA00022741"/>
    </source>
</evidence>
<keyword evidence="9" id="KW-0547">Nucleotide-binding</keyword>
<comment type="pathway">
    <text evidence="2 16">Carbohydrate degradation; glycolysis; pyruvate from D-glyceraldehyde 3-phosphate: step 5/5.</text>
</comment>
<evidence type="ECO:0000313" key="19">
    <source>
        <dbReference type="EMBL" id="EGR97791.1"/>
    </source>
</evidence>
<comment type="catalytic activity">
    <reaction evidence="16">
        <text>pyruvate + ATP = phosphoenolpyruvate + ADP + H(+)</text>
        <dbReference type="Rhea" id="RHEA:18157"/>
        <dbReference type="ChEBI" id="CHEBI:15361"/>
        <dbReference type="ChEBI" id="CHEBI:15378"/>
        <dbReference type="ChEBI" id="CHEBI:30616"/>
        <dbReference type="ChEBI" id="CHEBI:58702"/>
        <dbReference type="ChEBI" id="CHEBI:456216"/>
        <dbReference type="EC" id="2.7.1.40"/>
    </reaction>
</comment>
<evidence type="ECO:0000256" key="16">
    <source>
        <dbReference type="RuleBase" id="RU000504"/>
    </source>
</evidence>
<evidence type="ECO:0000256" key="3">
    <source>
        <dbReference type="ARBA" id="ARBA00008663"/>
    </source>
</evidence>
<accession>F9NU56</accession>
<comment type="subunit">
    <text evidence="4">Homotetramer.</text>
</comment>
<evidence type="ECO:0000256" key="11">
    <source>
        <dbReference type="ARBA" id="ARBA00022840"/>
    </source>
</evidence>
<dbReference type="GO" id="GO:0016301">
    <property type="term" value="F:kinase activity"/>
    <property type="evidence" value="ECO:0007669"/>
    <property type="project" value="UniProtKB-KW"/>
</dbReference>
<dbReference type="Gene3D" id="3.40.1380.20">
    <property type="entry name" value="Pyruvate kinase, C-terminal domain"/>
    <property type="match status" value="1"/>
</dbReference>
<protein>
    <recommendedName>
        <fullName evidence="6 15">Pyruvate kinase</fullName>
        <ecNumber evidence="5 15">2.7.1.40</ecNumber>
    </recommendedName>
</protein>
<evidence type="ECO:0000256" key="8">
    <source>
        <dbReference type="ARBA" id="ARBA00022723"/>
    </source>
</evidence>
<dbReference type="Gene3D" id="2.40.33.10">
    <property type="entry name" value="PK beta-barrel domain-like"/>
    <property type="match status" value="1"/>
</dbReference>
<dbReference type="NCBIfam" id="NF004491">
    <property type="entry name" value="PRK05826.1"/>
    <property type="match status" value="1"/>
</dbReference>
<keyword evidence="8" id="KW-0479">Metal-binding</keyword>
<dbReference type="AlphaFoldDB" id="F9NU56"/>
<dbReference type="EMBL" id="AFUN01000007">
    <property type="protein sequence ID" value="EGR97791.1"/>
    <property type="molecule type" value="Genomic_DNA"/>
</dbReference>
<dbReference type="Pfam" id="PF02887">
    <property type="entry name" value="PK_C"/>
    <property type="match status" value="1"/>
</dbReference>
<dbReference type="FunFam" id="2.40.33.10:FF:000001">
    <property type="entry name" value="Pyruvate kinase"/>
    <property type="match status" value="1"/>
</dbReference>
<evidence type="ECO:0000256" key="10">
    <source>
        <dbReference type="ARBA" id="ARBA00022777"/>
    </source>
</evidence>
<dbReference type="STRING" id="1574624.GCA_001642025_00243"/>
<comment type="cofactor">
    <cofactor evidence="1">
        <name>K(+)</name>
        <dbReference type="ChEBI" id="CHEBI:29103"/>
    </cofactor>
</comment>
<keyword evidence="12 16" id="KW-0460">Magnesium</keyword>
<reference evidence="19 20" key="1">
    <citation type="submission" date="2011-07" db="EMBL/GenBank/DDBJ databases">
        <title>Genome Sequence of Propionibacterium acnes SK182B-JCVI.</title>
        <authorList>
            <person name="Durkin A.S."/>
            <person name="Madupu R."/>
            <person name="Hostetler J."/>
            <person name="Radune D."/>
            <person name="Torralba M."/>
            <person name="Methe B."/>
            <person name="Sutton G."/>
            <person name="Strausberg R.L."/>
            <person name="Nelson K.E."/>
        </authorList>
    </citation>
    <scope>NUCLEOTIDE SEQUENCE [LARGE SCALE GENOMIC DNA]</scope>
    <source>
        <strain evidence="19 20">SK182B-JCVI</strain>
    </source>
</reference>
<evidence type="ECO:0000256" key="13">
    <source>
        <dbReference type="ARBA" id="ARBA00023152"/>
    </source>
</evidence>
<feature type="domain" description="Pyruvate kinase C-terminal" evidence="18">
    <location>
        <begin position="394"/>
        <end position="504"/>
    </location>
</feature>
<feature type="domain" description="Pyruvate kinase barrel" evidence="17">
    <location>
        <begin position="35"/>
        <end position="361"/>
    </location>
</feature>
<dbReference type="UniPathway" id="UPA00109">
    <property type="reaction ID" value="UER00188"/>
</dbReference>
<evidence type="ECO:0000259" key="18">
    <source>
        <dbReference type="Pfam" id="PF02887"/>
    </source>
</evidence>
<dbReference type="InterPro" id="IPR015795">
    <property type="entry name" value="Pyrv_Knase_C"/>
</dbReference>
<dbReference type="InterPro" id="IPR036918">
    <property type="entry name" value="Pyrv_Knase_C_sf"/>
</dbReference>
<keyword evidence="14 19" id="KW-0670">Pyruvate</keyword>
<keyword evidence="11" id="KW-0067">ATP-binding</keyword>
<comment type="similarity">
    <text evidence="3 16">Belongs to the pyruvate kinase family.</text>
</comment>
<keyword evidence="7 16" id="KW-0808">Transferase</keyword>
<dbReference type="SUPFAM" id="SSF51621">
    <property type="entry name" value="Phosphoenolpyruvate/pyruvate domain"/>
    <property type="match status" value="1"/>
</dbReference>
<evidence type="ECO:0000256" key="6">
    <source>
        <dbReference type="ARBA" id="ARBA00018587"/>
    </source>
</evidence>
<dbReference type="InterPro" id="IPR001697">
    <property type="entry name" value="Pyr_Knase"/>
</dbReference>
<keyword evidence="10 16" id="KW-0418">Kinase</keyword>
<dbReference type="InterPro" id="IPR040442">
    <property type="entry name" value="Pyrv_kinase-like_dom_sf"/>
</dbReference>
<evidence type="ECO:0000256" key="4">
    <source>
        <dbReference type="ARBA" id="ARBA00011881"/>
    </source>
</evidence>
<dbReference type="GO" id="GO:0004743">
    <property type="term" value="F:pyruvate kinase activity"/>
    <property type="evidence" value="ECO:0007669"/>
    <property type="project" value="UniProtKB-UniRule"/>
</dbReference>
<evidence type="ECO:0000259" key="17">
    <source>
        <dbReference type="Pfam" id="PF00224"/>
    </source>
</evidence>
<sequence>MVICALWVNILCTSGGEWRSGSGPRCLGRYRVRVRRAKIVNTLGPAVASHDAMKELMEAGMNIARLNMSHGDYSEHQERLDLVRSVSKELGLNVAALADLQGPKIRTGLFEKAEGESNGKIDLKIGDKFTITTDDILGNQERVSTTFKGLPQDCKPGDVILIDDGKTVLQVDSVSGNDVNCHCTVAGPVGDHKGINLPGVAVSIPALTEKDEENLRWALKVGIDLVALSFVRHGSDIDRVHEIMDEEGRTVPVIAKLEKPQAIENLDEIIDAFDAVMVARGDMAVECPLEEVPLIQKQIIEKARLQAKPVIVATQMLESMIHAPRPTRAEAADVANAILDGADGVMTSAETSVGDFPGETVRTMAKIVESTEAHGLDKIAKIDWDPHTTSGIMSKAAAEIAERAEAKFIVAFTKSGDTARRIARLRPSTPLIVFTPDETTTKTLAWVWGAHAVGTPVFKNSEELYRWVNAYLRDKGFVPVGERVVVLSGSPMDIPGKTNDLRILRIKEDD</sequence>
<evidence type="ECO:0000256" key="14">
    <source>
        <dbReference type="ARBA" id="ARBA00023317"/>
    </source>
</evidence>
<dbReference type="Pfam" id="PF00224">
    <property type="entry name" value="PK"/>
    <property type="match status" value="1"/>
</dbReference>
<dbReference type="GO" id="GO:0005524">
    <property type="term" value="F:ATP binding"/>
    <property type="evidence" value="ECO:0007669"/>
    <property type="project" value="UniProtKB-KW"/>
</dbReference>
<organism evidence="19 20">
    <name type="scientific">[Propionibacterium] namnetense SK182B-JCVI</name>
    <dbReference type="NCBI Taxonomy" id="1051006"/>
    <lineage>
        <taxon>Bacteria</taxon>
        <taxon>Bacillati</taxon>
        <taxon>Actinomycetota</taxon>
        <taxon>Actinomycetes</taxon>
        <taxon>Propionibacteriales</taxon>
        <taxon>Propionibacteriaceae</taxon>
        <taxon>Cutibacterium</taxon>
    </lineage>
</organism>
<dbReference type="eggNOG" id="COG0469">
    <property type="taxonomic scope" value="Bacteria"/>
</dbReference>
<dbReference type="InterPro" id="IPR015806">
    <property type="entry name" value="Pyrv_Knase_insert_dom_sf"/>
</dbReference>
<dbReference type="InterPro" id="IPR015813">
    <property type="entry name" value="Pyrv/PenolPyrv_kinase-like_dom"/>
</dbReference>
<evidence type="ECO:0000256" key="5">
    <source>
        <dbReference type="ARBA" id="ARBA00012142"/>
    </source>
</evidence>
<dbReference type="NCBIfam" id="NF004978">
    <property type="entry name" value="PRK06354.1"/>
    <property type="match status" value="1"/>
</dbReference>
<name>F9NU56_9ACTN</name>
<evidence type="ECO:0000256" key="2">
    <source>
        <dbReference type="ARBA" id="ARBA00004997"/>
    </source>
</evidence>
<keyword evidence="13 16" id="KW-0324">Glycolysis</keyword>
<dbReference type="Proteomes" id="UP000007832">
    <property type="component" value="Unassembled WGS sequence"/>
</dbReference>
<dbReference type="PATRIC" id="fig|1051006.4.peg.703"/>